<organism evidence="2">
    <name type="scientific">Anopheles triannulatus</name>
    <dbReference type="NCBI Taxonomy" id="58253"/>
    <lineage>
        <taxon>Eukaryota</taxon>
        <taxon>Metazoa</taxon>
        <taxon>Ecdysozoa</taxon>
        <taxon>Arthropoda</taxon>
        <taxon>Hexapoda</taxon>
        <taxon>Insecta</taxon>
        <taxon>Pterygota</taxon>
        <taxon>Neoptera</taxon>
        <taxon>Endopterygota</taxon>
        <taxon>Diptera</taxon>
        <taxon>Nematocera</taxon>
        <taxon>Culicoidea</taxon>
        <taxon>Culicidae</taxon>
        <taxon>Anophelinae</taxon>
        <taxon>Anopheles</taxon>
    </lineage>
</organism>
<dbReference type="AlphaFoldDB" id="A0A2M4B6D9"/>
<evidence type="ECO:0000313" key="2">
    <source>
        <dbReference type="EMBL" id="MBW48625.1"/>
    </source>
</evidence>
<keyword evidence="1" id="KW-0732">Signal</keyword>
<evidence type="ECO:0000256" key="1">
    <source>
        <dbReference type="SAM" id="SignalP"/>
    </source>
</evidence>
<proteinExistence type="predicted"/>
<dbReference type="EMBL" id="GGFK01015304">
    <property type="protein sequence ID" value="MBW48625.1"/>
    <property type="molecule type" value="Transcribed_RNA"/>
</dbReference>
<feature type="chain" id="PRO_5014714379" evidence="1">
    <location>
        <begin position="19"/>
        <end position="80"/>
    </location>
</feature>
<sequence>MNLILIYFFLLFPLPSIPFNRLHGALICLMYQIDKYDQNDYSPISSIATTYHWASLPLLYLQTNLLVANVPNAKMITYNV</sequence>
<name>A0A2M4B6D9_9DIPT</name>
<reference evidence="2" key="1">
    <citation type="submission" date="2018-01" db="EMBL/GenBank/DDBJ databases">
        <title>An insight into the sialome of Amazonian anophelines.</title>
        <authorList>
            <person name="Ribeiro J.M."/>
            <person name="Scarpassa V."/>
            <person name="Calvo E."/>
        </authorList>
    </citation>
    <scope>NUCLEOTIDE SEQUENCE</scope>
    <source>
        <tissue evidence="2">Salivary glands</tissue>
    </source>
</reference>
<accession>A0A2M4B6D9</accession>
<feature type="signal peptide" evidence="1">
    <location>
        <begin position="1"/>
        <end position="18"/>
    </location>
</feature>
<protein>
    <submittedName>
        <fullName evidence="2">Putative secreted protein</fullName>
    </submittedName>
</protein>